<dbReference type="Proteomes" id="UP000250123">
    <property type="component" value="Chromosome SHEWBE"/>
</dbReference>
<evidence type="ECO:0000259" key="1">
    <source>
        <dbReference type="Pfam" id="PF14086"/>
    </source>
</evidence>
<dbReference type="KEGG" id="sbk:SHEWBE_2877"/>
<organism evidence="2 3">
    <name type="scientific">Shewanella benthica</name>
    <dbReference type="NCBI Taxonomy" id="43661"/>
    <lineage>
        <taxon>Bacteria</taxon>
        <taxon>Pseudomonadati</taxon>
        <taxon>Pseudomonadota</taxon>
        <taxon>Gammaproteobacteria</taxon>
        <taxon>Alteromonadales</taxon>
        <taxon>Shewanellaceae</taxon>
        <taxon>Shewanella</taxon>
    </lineage>
</organism>
<dbReference type="EMBL" id="LS483452">
    <property type="protein sequence ID" value="SQH76840.1"/>
    <property type="molecule type" value="Genomic_DNA"/>
</dbReference>
<proteinExistence type="predicted"/>
<sequence>MMIFGTELIRSLAFLVCLSLTACAGLGVEPWQRDQFARDDMALDSEKLDLTLDDHIYFSKEGTSGGRALAGGGCGCN</sequence>
<evidence type="ECO:0000313" key="2">
    <source>
        <dbReference type="EMBL" id="SQH76840.1"/>
    </source>
</evidence>
<gene>
    <name evidence="2" type="ORF">SHEWBE_2877</name>
</gene>
<dbReference type="Pfam" id="PF14086">
    <property type="entry name" value="DUF4266"/>
    <property type="match status" value="1"/>
</dbReference>
<accession>A0A330M778</accession>
<evidence type="ECO:0000313" key="3">
    <source>
        <dbReference type="Proteomes" id="UP000250123"/>
    </source>
</evidence>
<name>A0A330M778_9GAMM</name>
<dbReference type="InterPro" id="IPR025362">
    <property type="entry name" value="DUF4266"/>
</dbReference>
<dbReference type="AlphaFoldDB" id="A0A330M778"/>
<keyword evidence="2" id="KW-0449">Lipoprotein</keyword>
<protein>
    <submittedName>
        <fullName evidence="2">Putative Lipoprotein</fullName>
    </submittedName>
</protein>
<feature type="domain" description="DUF4266" evidence="1">
    <location>
        <begin position="28"/>
        <end position="77"/>
    </location>
</feature>
<dbReference type="RefSeq" id="WP_420028905.1">
    <property type="nucleotide sequence ID" value="NZ_LS483452.1"/>
</dbReference>
<reference evidence="3" key="1">
    <citation type="submission" date="2018-06" db="EMBL/GenBank/DDBJ databases">
        <authorList>
            <person name="Cea G.-C."/>
            <person name="William W."/>
        </authorList>
    </citation>
    <scope>NUCLEOTIDE SEQUENCE [LARGE SCALE GENOMIC DNA]</scope>
    <source>
        <strain evidence="3">DB21MT-2</strain>
    </source>
</reference>